<sequence>MVLVSALITVYLATVAEAAVTVYGQIPFGQTATGAAAQPTRVVNAFNDTVLNPPPIPNPPLPTAFPLALQRDVASTPGLSTPHVGGGFFGFSIEMSVINQVLGKNSTHLYVPFLNLLSNLAERAGSVVIRLGGNTQEFATLVPELPDGRTFGKEDSGTTQTTRTPAVLYTVDMFYMMSNISAMLPVKWFLGIPFNDSTTWRLQIAENAQRILGDNLLGLQAGNEPDFYQQFGRRTEYSPQAYFTEIGQLIQTIDANPNIPVKNKLVGPSVATGPWTPEVVWETGFIDTYKDRLYALSVEHYPDNNCDAIFRPELGRNKDPQELFPGYLTHASAVDLVRPYLNSGNLAVAAQKPLIMFETNTASCGGFQGISDSYGAALWALDYGYQMAYGNFTHALLHVGGQNVFYNPFTAPPTNMSTFNQWTVGAIFYSTMILAETFGQSNTARIVDLNPNQGNPLTPAYGIYERDVLSKVALFNFVTDPSGNSDLKVAISIPNAGVPGSVRVKYLEAASVSQKFNITWAGQTFGNRFEVDGRLRGDVNVVEITCDRTANACVIPVKAPGFALVFMDSAAAASVGQASHTFATTAFTRLHNTVSVASQVLETSNGHNATNRKKYGSSSKGSVVGNDATGLTLSPVVAHGVAVLIAFAAAGVMLR</sequence>
<dbReference type="InterPro" id="IPR017853">
    <property type="entry name" value="GH"/>
</dbReference>
<dbReference type="EMBL" id="JACGCI010000073">
    <property type="protein sequence ID" value="KAF6748270.1"/>
    <property type="molecule type" value="Genomic_DNA"/>
</dbReference>
<keyword evidence="2" id="KW-0732">Signal</keyword>
<protein>
    <recommendedName>
        <fullName evidence="3">Beta-glucuronidase C-terminal domain-containing protein</fullName>
    </recommendedName>
</protein>
<dbReference type="Proteomes" id="UP000521943">
    <property type="component" value="Unassembled WGS sequence"/>
</dbReference>
<dbReference type="AlphaFoldDB" id="A0A8H6HKW1"/>
<evidence type="ECO:0000256" key="2">
    <source>
        <dbReference type="SAM" id="SignalP"/>
    </source>
</evidence>
<name>A0A8H6HKW1_9AGAR</name>
<accession>A0A8H6HKW1</accession>
<dbReference type="PANTHER" id="PTHR36183:SF2">
    <property type="entry name" value="BETA-GLUCURONIDASE C-TERMINAL DOMAIN-CONTAINING PROTEIN"/>
    <property type="match status" value="1"/>
</dbReference>
<evidence type="ECO:0000256" key="1">
    <source>
        <dbReference type="SAM" id="Phobius"/>
    </source>
</evidence>
<dbReference type="InterPro" id="IPR052974">
    <property type="entry name" value="GH79_Enzymes"/>
</dbReference>
<dbReference type="Pfam" id="PF16862">
    <property type="entry name" value="Glyco_hydro_79C"/>
    <property type="match status" value="1"/>
</dbReference>
<feature type="transmembrane region" description="Helical" evidence="1">
    <location>
        <begin position="636"/>
        <end position="654"/>
    </location>
</feature>
<comment type="caution">
    <text evidence="4">The sequence shown here is derived from an EMBL/GenBank/DDBJ whole genome shotgun (WGS) entry which is preliminary data.</text>
</comment>
<feature type="signal peptide" evidence="2">
    <location>
        <begin position="1"/>
        <end position="18"/>
    </location>
</feature>
<dbReference type="InterPro" id="IPR031728">
    <property type="entry name" value="GlcAase_C"/>
</dbReference>
<keyword evidence="1" id="KW-1133">Transmembrane helix</keyword>
<dbReference type="SUPFAM" id="SSF51445">
    <property type="entry name" value="(Trans)glycosidases"/>
    <property type="match status" value="1"/>
</dbReference>
<proteinExistence type="predicted"/>
<organism evidence="4 5">
    <name type="scientific">Ephemerocybe angulata</name>
    <dbReference type="NCBI Taxonomy" id="980116"/>
    <lineage>
        <taxon>Eukaryota</taxon>
        <taxon>Fungi</taxon>
        <taxon>Dikarya</taxon>
        <taxon>Basidiomycota</taxon>
        <taxon>Agaricomycotina</taxon>
        <taxon>Agaricomycetes</taxon>
        <taxon>Agaricomycetidae</taxon>
        <taxon>Agaricales</taxon>
        <taxon>Agaricineae</taxon>
        <taxon>Psathyrellaceae</taxon>
        <taxon>Ephemerocybe</taxon>
    </lineage>
</organism>
<keyword evidence="1" id="KW-0472">Membrane</keyword>
<feature type="domain" description="Beta-glucuronidase C-terminal" evidence="3">
    <location>
        <begin position="460"/>
        <end position="564"/>
    </location>
</feature>
<dbReference type="OrthoDB" id="2796951at2759"/>
<evidence type="ECO:0000259" key="3">
    <source>
        <dbReference type="Pfam" id="PF16862"/>
    </source>
</evidence>
<feature type="chain" id="PRO_5034447201" description="Beta-glucuronidase C-terminal domain-containing protein" evidence="2">
    <location>
        <begin position="19"/>
        <end position="655"/>
    </location>
</feature>
<evidence type="ECO:0000313" key="5">
    <source>
        <dbReference type="Proteomes" id="UP000521943"/>
    </source>
</evidence>
<gene>
    <name evidence="4" type="ORF">DFP72DRAFT_580289</name>
</gene>
<evidence type="ECO:0000313" key="4">
    <source>
        <dbReference type="EMBL" id="KAF6748270.1"/>
    </source>
</evidence>
<keyword evidence="5" id="KW-1185">Reference proteome</keyword>
<dbReference type="PANTHER" id="PTHR36183">
    <property type="entry name" value="BETA-GLUCURONIDASE"/>
    <property type="match status" value="1"/>
</dbReference>
<reference evidence="4 5" key="1">
    <citation type="submission" date="2020-07" db="EMBL/GenBank/DDBJ databases">
        <title>Comparative genomics of pyrophilous fungi reveals a link between fire events and developmental genes.</title>
        <authorList>
            <consortium name="DOE Joint Genome Institute"/>
            <person name="Steindorff A.S."/>
            <person name="Carver A."/>
            <person name="Calhoun S."/>
            <person name="Stillman K."/>
            <person name="Liu H."/>
            <person name="Lipzen A."/>
            <person name="Pangilinan J."/>
            <person name="Labutti K."/>
            <person name="Bruns T.D."/>
            <person name="Grigoriev I.V."/>
        </authorList>
    </citation>
    <scope>NUCLEOTIDE SEQUENCE [LARGE SCALE GENOMIC DNA]</scope>
    <source>
        <strain evidence="4 5">CBS 144469</strain>
    </source>
</reference>
<dbReference type="Gene3D" id="3.20.20.80">
    <property type="entry name" value="Glycosidases"/>
    <property type="match status" value="1"/>
</dbReference>
<keyword evidence="1" id="KW-0812">Transmembrane</keyword>